<dbReference type="InterPro" id="IPR007497">
    <property type="entry name" value="SIMPL/DUF541"/>
</dbReference>
<sequence length="202" mass="22971">MKKLISSILLLTFSFMTFAQNNFQNNINVNGSYDYSISPEYSSKMIVSLNNVYYDAQTMNLEEVKSGYMEKLAKVGITESMLKEAPLYYALLGYEKEGTVFEFKTKSLEEMQKFLNVKAIGVTRSDTNLEAELSSEQMAEYAKLAFDDAKSKATAIAQKIGRKIGKAIYINDTNMKKIVESMYYGNTEQKKTYHLSVSFELL</sequence>
<dbReference type="AlphaFoldDB" id="A0A7X2ZT97"/>
<gene>
    <name evidence="2" type="ORF">D9O36_09020</name>
</gene>
<feature type="chain" id="PRO_5031530445" evidence="1">
    <location>
        <begin position="20"/>
        <end position="202"/>
    </location>
</feature>
<dbReference type="EMBL" id="RCNR01000013">
    <property type="protein sequence ID" value="MUH35981.1"/>
    <property type="molecule type" value="Genomic_DNA"/>
</dbReference>
<organism evidence="2 3">
    <name type="scientific">Zobellia amurskyensis</name>
    <dbReference type="NCBI Taxonomy" id="248905"/>
    <lineage>
        <taxon>Bacteria</taxon>
        <taxon>Pseudomonadati</taxon>
        <taxon>Bacteroidota</taxon>
        <taxon>Flavobacteriia</taxon>
        <taxon>Flavobacteriales</taxon>
        <taxon>Flavobacteriaceae</taxon>
        <taxon>Zobellia</taxon>
    </lineage>
</organism>
<keyword evidence="1" id="KW-0732">Signal</keyword>
<dbReference type="RefSeq" id="WP_155599654.1">
    <property type="nucleotide sequence ID" value="NZ_RCNR01000013.1"/>
</dbReference>
<comment type="caution">
    <text evidence="2">The sequence shown here is derived from an EMBL/GenBank/DDBJ whole genome shotgun (WGS) entry which is preliminary data.</text>
</comment>
<accession>A0A7X2ZT97</accession>
<dbReference type="Pfam" id="PF04402">
    <property type="entry name" value="SIMPL"/>
    <property type="match status" value="1"/>
</dbReference>
<protein>
    <submittedName>
        <fullName evidence="2">SIMPL domain-containing protein</fullName>
    </submittedName>
</protein>
<evidence type="ECO:0000256" key="1">
    <source>
        <dbReference type="SAM" id="SignalP"/>
    </source>
</evidence>
<dbReference type="Gene3D" id="3.30.110.170">
    <property type="entry name" value="Protein of unknown function (DUF541), domain 1"/>
    <property type="match status" value="1"/>
</dbReference>
<feature type="signal peptide" evidence="1">
    <location>
        <begin position="1"/>
        <end position="19"/>
    </location>
</feature>
<dbReference type="Proteomes" id="UP000540519">
    <property type="component" value="Unassembled WGS sequence"/>
</dbReference>
<keyword evidence="3" id="KW-1185">Reference proteome</keyword>
<evidence type="ECO:0000313" key="3">
    <source>
        <dbReference type="Proteomes" id="UP000540519"/>
    </source>
</evidence>
<reference evidence="2 3" key="1">
    <citation type="journal article" date="2019" name="Mar. Drugs">
        <title>Comparative Genomics and CAZyme Genome Repertoires of Marine Zobellia amurskyensis KMM 3526(T) and Zobellia laminariae KMM 3676(T).</title>
        <authorList>
            <person name="Chernysheva N."/>
            <person name="Bystritskaya E."/>
            <person name="Stenkova A."/>
            <person name="Golovkin I."/>
            <person name="Nedashkovskaya O."/>
            <person name="Isaeva M."/>
        </authorList>
    </citation>
    <scope>NUCLEOTIDE SEQUENCE [LARGE SCALE GENOMIC DNA]</scope>
    <source>
        <strain evidence="2 3">KMM 3526</strain>
    </source>
</reference>
<proteinExistence type="predicted"/>
<evidence type="ECO:0000313" key="2">
    <source>
        <dbReference type="EMBL" id="MUH35981.1"/>
    </source>
</evidence>
<dbReference type="OrthoDB" id="1431292at2"/>
<name>A0A7X2ZT97_9FLAO</name>